<keyword evidence="2" id="KW-1185">Reference proteome</keyword>
<name>A0A7G9T7L7_9LACO</name>
<evidence type="ECO:0000313" key="2">
    <source>
        <dbReference type="Proteomes" id="UP000515800"/>
    </source>
</evidence>
<dbReference type="KEGG" id="wdi:H9L19_04785"/>
<proteinExistence type="predicted"/>
<evidence type="ECO:0000313" key="1">
    <source>
        <dbReference type="EMBL" id="QNN76092.1"/>
    </source>
</evidence>
<dbReference type="AlphaFoldDB" id="A0A7G9T7L7"/>
<dbReference type="EMBL" id="CP060724">
    <property type="protein sequence ID" value="QNN76092.1"/>
    <property type="molecule type" value="Genomic_DNA"/>
</dbReference>
<accession>A0A7G9T7L7</accession>
<dbReference type="Proteomes" id="UP000515800">
    <property type="component" value="Chromosome"/>
</dbReference>
<sequence>MMVDKQVISLIENSLVELDTLKKLGELPATQQLSIELKKLNASGELEAMNPLLTTYVASIVKNVGFLLGTYNSVHTHAENRTGELQELMAQLSKAAK</sequence>
<organism evidence="1 2">
    <name type="scientific">Weissella diestrammenae</name>
    <dbReference type="NCBI Taxonomy" id="1162633"/>
    <lineage>
        <taxon>Bacteria</taxon>
        <taxon>Bacillati</taxon>
        <taxon>Bacillota</taxon>
        <taxon>Bacilli</taxon>
        <taxon>Lactobacillales</taxon>
        <taxon>Lactobacillaceae</taxon>
        <taxon>Weissella</taxon>
    </lineage>
</organism>
<reference evidence="1 2" key="1">
    <citation type="submission" date="2020-08" db="EMBL/GenBank/DDBJ databases">
        <title>Genome sequence of Weissella diestrammenae KACC 16890T.</title>
        <authorList>
            <person name="Hyun D.-W."/>
            <person name="Bae J.-W."/>
        </authorList>
    </citation>
    <scope>NUCLEOTIDE SEQUENCE [LARGE SCALE GENOMIC DNA]</scope>
    <source>
        <strain evidence="1 2">KACC 16890</strain>
    </source>
</reference>
<gene>
    <name evidence="1" type="ORF">H9L19_04785</name>
</gene>
<protein>
    <submittedName>
        <fullName evidence="1">Uncharacterized protein</fullName>
    </submittedName>
</protein>